<dbReference type="InterPro" id="IPR036179">
    <property type="entry name" value="Ig-like_dom_sf"/>
</dbReference>
<dbReference type="SMART" id="SM00409">
    <property type="entry name" value="IG"/>
    <property type="match status" value="5"/>
</dbReference>
<dbReference type="InterPro" id="IPR013098">
    <property type="entry name" value="Ig_I-set"/>
</dbReference>
<dbReference type="PANTHER" id="PTHR44170:SF6">
    <property type="entry name" value="CONTACTIN"/>
    <property type="match status" value="1"/>
</dbReference>
<sequence>MVIRHSRQHFRTPINFLFWILVILCDCLSVTVPQHVFKIPPSFTTLPPKEIIHSPGRSMRIPCSASGYPQPRIEWYITDEHIALHLSSMAGATRPENSQWLTEGKARIAESGHPHSWHQTTSYFTGRLRPGWLYCVAANAAGRAISSPSKVLFAQIDEPKACETQTLILREQSHLRINCSVPESIPPATVRWMQRHTDGQMEFIHENRTLAVDDDGNLLVAASGIANSTTLTLFCSASNSLLRTMRTGCENVLHVRLSTRFQKAAGPILMASSPPTQTRLLNETAEFRCLISSFPGTELRWYWKSANFESALELGQGEKSTNYKEVFPNDLRVELKNEGTLLIIPRVTFEHAGLYSCKTVNKPGVNSMIVSASFKLNVDSIPQFKVRPVDTTVAIGGSAELRCEPWETGGSKVNVSWLMNGQPISRYLDGVKKRRSGNDLLFRDLDMTDSAVFQCNISNRYGFQLTNAYINVWNSPPAILRGPSEETTVAEGQNVILHCQVVNIPSPRVYWTKEGSEAVSDDTGSDFGRRKLLTDGSLEITKATLADAGVYKCVVANRFGSSSASGRLVIRQATRVISGPLWIGTHPLQKTTGDGKITATVGVELSLSCRAVTDAMEVSNLQIKWRWLGLPKFGEYQDYGGSDVLTVYSDLPPDTLRGVQRMVGGNAVESSLTIPKALPSHSGTYQCLALSALDNDSQTVDVIIKGPPDPPASTTLDCTLTPKKRTTVLSWTPGCDNNAPLSDVQIEYVVGFYRPLGNGQPLATPSFTSHNTAAIFQALSTNLRRKEWRTMNHSLTVVHPHDGDVALVNLTRGLAVVPIHPDVAYQFRIRLVNSIGISLPGPTAPGPDEEKQKRCLLKPQPPNVRPEELHVYGNVPNTVTAVWKPIAPIHHNGPGLRYHLLIRCLNCDHGVYYNGLVNETVVSNWNQSRFVFTTIPVSDTLGQHQWPVEIFKQYTVSITTSNALGFSKAGSLISTGWSAEAPPSIAPHRLRAIRIGASSAELEWEWPTENSKGLNGFFVGLRIEWCLAEKQHMCDRYKVVEDLVLVDPPKELHPSLRTGPARSKSRSHYANSLLAGQTESQNPASTPGAFPQHRRAVLRDLPGLSHLHVWIRLLNIQYEGPSSEILHIHTKEGVPGAVGEFTHSFSGVDYVEVAWAKPLHTNGILTGYVIDVLPGTDEDDSKETGGNSQLYQTTISDPDQMAARISGLEINSSYKLVISALTAVGAGKSRELKVHTAKQILTKSSIEFGVSPIYGSTNLLNVSLVQSTDSLYRRSDENQHLAIQRDDTLTDVEQSSVSGTRIGFWAFLVQFKKLQDEHWEETEKELTKDWQIISNLVPGEEYDMRIVLATSSSISYVSPIRILRVPRPEEFGFGHYGDVHAILRDPSPFPAGDGASFSDLSFILKIFVPISIIILILALVLVAAFCLRGPFARGFSHGGMHLISNLTQATPTENSVLGETCEAFKGSRKEETSKEYTEKETVLYTSRTNSCDSKMQSSKGETGRQSENGSSKGWFDNDGAMAQHDLPGQDHSQHPNSTFAPTRCLSPSFTLVPPMVTTAWQRPGTQGNSSILIRNHEISSEKFKMQKDL</sequence>
<evidence type="ECO:0000256" key="6">
    <source>
        <dbReference type="SAM" id="SignalP"/>
    </source>
</evidence>
<dbReference type="InterPro" id="IPR013783">
    <property type="entry name" value="Ig-like_fold"/>
</dbReference>
<dbReference type="InterPro" id="IPR007110">
    <property type="entry name" value="Ig-like_dom"/>
</dbReference>
<keyword evidence="3" id="KW-0393">Immunoglobulin domain</keyword>
<feature type="domain" description="Ig-like" evidence="7">
    <location>
        <begin position="382"/>
        <end position="471"/>
    </location>
</feature>
<dbReference type="SMART" id="SM00408">
    <property type="entry name" value="IGc2"/>
    <property type="match status" value="4"/>
</dbReference>
<feature type="compositionally biased region" description="Polar residues" evidence="4">
    <location>
        <begin position="1487"/>
        <end position="1511"/>
    </location>
</feature>
<dbReference type="FunFam" id="2.60.40.10:FF:000032">
    <property type="entry name" value="palladin isoform X1"/>
    <property type="match status" value="1"/>
</dbReference>
<dbReference type="GO" id="GO:0098609">
    <property type="term" value="P:cell-cell adhesion"/>
    <property type="evidence" value="ECO:0007669"/>
    <property type="project" value="TreeGrafter"/>
</dbReference>
<evidence type="ECO:0000256" key="2">
    <source>
        <dbReference type="ARBA" id="ARBA00023157"/>
    </source>
</evidence>
<organism evidence="9">
    <name type="scientific">Mesocestoides corti</name>
    <name type="common">Flatworm</name>
    <dbReference type="NCBI Taxonomy" id="53468"/>
    <lineage>
        <taxon>Eukaryota</taxon>
        <taxon>Metazoa</taxon>
        <taxon>Spiralia</taxon>
        <taxon>Lophotrochozoa</taxon>
        <taxon>Platyhelminthes</taxon>
        <taxon>Cestoda</taxon>
        <taxon>Eucestoda</taxon>
        <taxon>Cyclophyllidea</taxon>
        <taxon>Mesocestoididae</taxon>
        <taxon>Mesocestoides</taxon>
    </lineage>
</organism>
<evidence type="ECO:0000256" key="4">
    <source>
        <dbReference type="SAM" id="MobiDB-lite"/>
    </source>
</evidence>
<reference evidence="9 10" key="1">
    <citation type="submission" date="2019-11" db="UniProtKB">
        <authorList>
            <consortium name="WormBaseParasite"/>
        </authorList>
    </citation>
    <scope>IDENTIFICATION</scope>
</reference>
<keyword evidence="1" id="KW-0677">Repeat</keyword>
<feature type="signal peptide" evidence="6">
    <location>
        <begin position="1"/>
        <end position="29"/>
    </location>
</feature>
<dbReference type="InterPro" id="IPR003599">
    <property type="entry name" value="Ig_sub"/>
</dbReference>
<dbReference type="SMART" id="SM00060">
    <property type="entry name" value="FN3"/>
    <property type="match status" value="4"/>
</dbReference>
<dbReference type="SUPFAM" id="SSF48726">
    <property type="entry name" value="Immunoglobulin"/>
    <property type="match status" value="5"/>
</dbReference>
<keyword evidence="5" id="KW-0812">Transmembrane</keyword>
<keyword evidence="5" id="KW-0472">Membrane</keyword>
<dbReference type="GO" id="GO:0016020">
    <property type="term" value="C:membrane"/>
    <property type="evidence" value="ECO:0007669"/>
    <property type="project" value="UniProtKB-SubCell"/>
</dbReference>
<keyword evidence="6" id="KW-0732">Signal</keyword>
<name>A0A5K3EU10_MESCO</name>
<feature type="domain" description="Ig-like" evidence="7">
    <location>
        <begin position="41"/>
        <end position="146"/>
    </location>
</feature>
<evidence type="ECO:0000313" key="10">
    <source>
        <dbReference type="WBParaSite" id="MCU_003106-RC"/>
    </source>
</evidence>
<dbReference type="WBParaSite" id="MCU_003106-RC">
    <property type="protein sequence ID" value="MCU_003106-RC"/>
    <property type="gene ID" value="MCU_003106"/>
</dbReference>
<evidence type="ECO:0000313" key="9">
    <source>
        <dbReference type="WBParaSite" id="MCU_003106-RA"/>
    </source>
</evidence>
<feature type="domain" description="Fibronectin type-III" evidence="8">
    <location>
        <begin position="1137"/>
        <end position="1240"/>
    </location>
</feature>
<dbReference type="PANTHER" id="PTHR44170">
    <property type="entry name" value="PROTEIN SIDEKICK"/>
    <property type="match status" value="1"/>
</dbReference>
<dbReference type="Pfam" id="PF13927">
    <property type="entry name" value="Ig_3"/>
    <property type="match status" value="1"/>
</dbReference>
<dbReference type="PROSITE" id="PS50853">
    <property type="entry name" value="FN3"/>
    <property type="match status" value="1"/>
</dbReference>
<dbReference type="WBParaSite" id="MCU_003106-RA">
    <property type="protein sequence ID" value="MCU_003106-RA"/>
    <property type="gene ID" value="MCU_003106"/>
</dbReference>
<accession>A0A5K3EU10</accession>
<feature type="chain" id="PRO_5043207539" evidence="6">
    <location>
        <begin position="30"/>
        <end position="1589"/>
    </location>
</feature>
<dbReference type="InterPro" id="IPR036116">
    <property type="entry name" value="FN3_sf"/>
</dbReference>
<evidence type="ECO:0000259" key="8">
    <source>
        <dbReference type="PROSITE" id="PS50853"/>
    </source>
</evidence>
<evidence type="ECO:0000256" key="5">
    <source>
        <dbReference type="SAM" id="Phobius"/>
    </source>
</evidence>
<evidence type="ECO:0000256" key="1">
    <source>
        <dbReference type="ARBA" id="ARBA00022737"/>
    </source>
</evidence>
<feature type="region of interest" description="Disordered" evidence="4">
    <location>
        <begin position="1487"/>
        <end position="1537"/>
    </location>
</feature>
<dbReference type="InterPro" id="IPR003961">
    <property type="entry name" value="FN3_dom"/>
</dbReference>
<feature type="domain" description="Ig-like" evidence="7">
    <location>
        <begin position="267"/>
        <end position="375"/>
    </location>
</feature>
<dbReference type="CDD" id="cd00063">
    <property type="entry name" value="FN3"/>
    <property type="match status" value="1"/>
</dbReference>
<feature type="domain" description="Ig-like" evidence="7">
    <location>
        <begin position="159"/>
        <end position="246"/>
    </location>
</feature>
<keyword evidence="5" id="KW-1133">Transmembrane helix</keyword>
<proteinExistence type="predicted"/>
<dbReference type="Pfam" id="PF07679">
    <property type="entry name" value="I-set"/>
    <property type="match status" value="1"/>
</dbReference>
<keyword evidence="2" id="KW-1015">Disulfide bond</keyword>
<feature type="domain" description="Ig-like" evidence="7">
    <location>
        <begin position="477"/>
        <end position="569"/>
    </location>
</feature>
<feature type="transmembrane region" description="Helical" evidence="5">
    <location>
        <begin position="1406"/>
        <end position="1427"/>
    </location>
</feature>
<feature type="domain" description="Ig-like" evidence="7">
    <location>
        <begin position="587"/>
        <end position="701"/>
    </location>
</feature>
<protein>
    <submittedName>
        <fullName evidence="9 10">Down syndrome cell adhesion molecule-like protein Dscam2</fullName>
    </submittedName>
</protein>
<evidence type="ECO:0000256" key="3">
    <source>
        <dbReference type="ARBA" id="ARBA00023319"/>
    </source>
</evidence>
<dbReference type="PROSITE" id="PS50835">
    <property type="entry name" value="IG_LIKE"/>
    <property type="match status" value="6"/>
</dbReference>
<dbReference type="SUPFAM" id="SSF49265">
    <property type="entry name" value="Fibronectin type III"/>
    <property type="match status" value="3"/>
</dbReference>
<dbReference type="Gene3D" id="2.60.40.10">
    <property type="entry name" value="Immunoglobulins"/>
    <property type="match status" value="10"/>
</dbReference>
<evidence type="ECO:0000259" key="7">
    <source>
        <dbReference type="PROSITE" id="PS50835"/>
    </source>
</evidence>
<dbReference type="Pfam" id="PF00041">
    <property type="entry name" value="fn3"/>
    <property type="match status" value="1"/>
</dbReference>
<dbReference type="InterPro" id="IPR003598">
    <property type="entry name" value="Ig_sub2"/>
</dbReference>